<feature type="compositionally biased region" description="Low complexity" evidence="1">
    <location>
        <begin position="43"/>
        <end position="66"/>
    </location>
</feature>
<dbReference type="Proteomes" id="UP000023152">
    <property type="component" value="Unassembled WGS sequence"/>
</dbReference>
<evidence type="ECO:0000313" key="3">
    <source>
        <dbReference type="EMBL" id="ETO20964.1"/>
    </source>
</evidence>
<name>X6N5F3_RETFI</name>
<reference evidence="3 4" key="1">
    <citation type="journal article" date="2013" name="Curr. Biol.">
        <title>The Genome of the Foraminiferan Reticulomyxa filosa.</title>
        <authorList>
            <person name="Glockner G."/>
            <person name="Hulsmann N."/>
            <person name="Schleicher M."/>
            <person name="Noegel A.A."/>
            <person name="Eichinger L."/>
            <person name="Gallinger C."/>
            <person name="Pawlowski J."/>
            <person name="Sierra R."/>
            <person name="Euteneuer U."/>
            <person name="Pillet L."/>
            <person name="Moustafa A."/>
            <person name="Platzer M."/>
            <person name="Groth M."/>
            <person name="Szafranski K."/>
            <person name="Schliwa M."/>
        </authorList>
    </citation>
    <scope>NUCLEOTIDE SEQUENCE [LARGE SCALE GENOMIC DNA]</scope>
</reference>
<dbReference type="EMBL" id="ASPP01012057">
    <property type="protein sequence ID" value="ETO20964.1"/>
    <property type="molecule type" value="Genomic_DNA"/>
</dbReference>
<accession>X6N5F3</accession>
<sequence length="115" mass="13343">MDNGTTTESNDQVYDGERMPLKSNKTVNKSEDAKTTKNDDQYRNTTYQRDNNNNNNDEQQQQQQQQHSHLKPSRPRFSQSMGDISFLQTRLSNPKNRFIIATVTIVGIIVYTIIF</sequence>
<feature type="compositionally biased region" description="Polar residues" evidence="1">
    <location>
        <begin position="1"/>
        <end position="12"/>
    </location>
</feature>
<proteinExistence type="predicted"/>
<organism evidence="3 4">
    <name type="scientific">Reticulomyxa filosa</name>
    <dbReference type="NCBI Taxonomy" id="46433"/>
    <lineage>
        <taxon>Eukaryota</taxon>
        <taxon>Sar</taxon>
        <taxon>Rhizaria</taxon>
        <taxon>Retaria</taxon>
        <taxon>Foraminifera</taxon>
        <taxon>Monothalamids</taxon>
        <taxon>Reticulomyxidae</taxon>
        <taxon>Reticulomyxa</taxon>
    </lineage>
</organism>
<feature type="transmembrane region" description="Helical" evidence="2">
    <location>
        <begin position="98"/>
        <end position="114"/>
    </location>
</feature>
<keyword evidence="2" id="KW-0472">Membrane</keyword>
<feature type="region of interest" description="Disordered" evidence="1">
    <location>
        <begin position="1"/>
        <end position="81"/>
    </location>
</feature>
<keyword evidence="4" id="KW-1185">Reference proteome</keyword>
<protein>
    <submittedName>
        <fullName evidence="3">RNA recognition motif-containing protein RRM</fullName>
    </submittedName>
</protein>
<evidence type="ECO:0000256" key="2">
    <source>
        <dbReference type="SAM" id="Phobius"/>
    </source>
</evidence>
<evidence type="ECO:0000256" key="1">
    <source>
        <dbReference type="SAM" id="MobiDB-lite"/>
    </source>
</evidence>
<gene>
    <name evidence="3" type="ORF">RFI_16242</name>
</gene>
<feature type="compositionally biased region" description="Basic and acidic residues" evidence="1">
    <location>
        <begin position="28"/>
        <end position="42"/>
    </location>
</feature>
<keyword evidence="2" id="KW-1133">Transmembrane helix</keyword>
<keyword evidence="2" id="KW-0812">Transmembrane</keyword>
<comment type="caution">
    <text evidence="3">The sequence shown here is derived from an EMBL/GenBank/DDBJ whole genome shotgun (WGS) entry which is preliminary data.</text>
</comment>
<dbReference type="AlphaFoldDB" id="X6N5F3"/>
<evidence type="ECO:0000313" key="4">
    <source>
        <dbReference type="Proteomes" id="UP000023152"/>
    </source>
</evidence>